<organism evidence="2">
    <name type="scientific">Chlorella variabilis</name>
    <name type="common">Green alga</name>
    <dbReference type="NCBI Taxonomy" id="554065"/>
    <lineage>
        <taxon>Eukaryota</taxon>
        <taxon>Viridiplantae</taxon>
        <taxon>Chlorophyta</taxon>
        <taxon>core chlorophytes</taxon>
        <taxon>Trebouxiophyceae</taxon>
        <taxon>Chlorellales</taxon>
        <taxon>Chlorellaceae</taxon>
        <taxon>Chlorella clade</taxon>
        <taxon>Chlorella</taxon>
    </lineage>
</organism>
<protein>
    <recommendedName>
        <fullName evidence="3">DUF4110 domain-containing protein</fullName>
    </recommendedName>
</protein>
<dbReference type="InterPro" id="IPR015915">
    <property type="entry name" value="Kelch-typ_b-propeller"/>
</dbReference>
<dbReference type="Proteomes" id="UP000008141">
    <property type="component" value="Unassembled WGS sequence"/>
</dbReference>
<dbReference type="EMBL" id="GL433837">
    <property type="protein sequence ID" value="EFN58682.1"/>
    <property type="molecule type" value="Genomic_DNA"/>
</dbReference>
<dbReference type="Pfam" id="PF24681">
    <property type="entry name" value="Kelch_KLHDC2_KLHL20_DRC7"/>
    <property type="match status" value="1"/>
</dbReference>
<dbReference type="SUPFAM" id="SSF117281">
    <property type="entry name" value="Kelch motif"/>
    <property type="match status" value="1"/>
</dbReference>
<evidence type="ECO:0000313" key="1">
    <source>
        <dbReference type="EMBL" id="EFN58682.1"/>
    </source>
</evidence>
<dbReference type="OrthoDB" id="4447at2759"/>
<dbReference type="Gene3D" id="2.120.10.80">
    <property type="entry name" value="Kelch-type beta propeller"/>
    <property type="match status" value="1"/>
</dbReference>
<evidence type="ECO:0008006" key="3">
    <source>
        <dbReference type="Google" id="ProtNLM"/>
    </source>
</evidence>
<dbReference type="PANTHER" id="PTHR46063">
    <property type="entry name" value="KELCH DOMAIN-CONTAINING PROTEIN"/>
    <property type="match status" value="1"/>
</dbReference>
<dbReference type="STRING" id="554065.E1Z6P0"/>
<dbReference type="InterPro" id="IPR052588">
    <property type="entry name" value="Kelch_domain_protein"/>
</dbReference>
<sequence>MLRCHAPARHHHRAHRQPHAANAALQGGEDDIDAVLAKFKLDDERHTRVEVKENCPAPSPRDNLVLLYGGEWYTTDRMHVYSDLFVLNVEKLSWKQVVSPSGPLPRTSHQAVCTRTALWVWGGEFTSLNQEKFRHYRDLWRLNLADWTWEQIPSKGGPSPRSGHRMALHGKRILLFGGFFDNGKETKYYNDAWSFCTEELKWTSLGPKPGHTAPAPRGGCQLALNGDQLFIFGGYSVKKTEEDKGARAAWWAAFWCLDLKSLEFERVKKQGMVPNPRTAFGMVTHRKRAVLFGGILDQEGKGDRLYSTLYNDMYAFNLENRRW</sequence>
<dbReference type="PANTHER" id="PTHR46063:SF1">
    <property type="entry name" value="KELCH DOMAIN-CONTAINING PROTEIN 4"/>
    <property type="match status" value="1"/>
</dbReference>
<dbReference type="eggNOG" id="KOG1230">
    <property type="taxonomic scope" value="Eukaryota"/>
</dbReference>
<dbReference type="KEGG" id="cvr:CHLNCDRAFT_19775"/>
<dbReference type="OMA" id="CHAPARH"/>
<dbReference type="AlphaFoldDB" id="E1Z6P0"/>
<dbReference type="RefSeq" id="XP_005850784.1">
    <property type="nucleotide sequence ID" value="XM_005850722.1"/>
</dbReference>
<dbReference type="InParanoid" id="E1Z6P0"/>
<evidence type="ECO:0000313" key="2">
    <source>
        <dbReference type="Proteomes" id="UP000008141"/>
    </source>
</evidence>
<dbReference type="GeneID" id="17357977"/>
<reference evidence="1 2" key="1">
    <citation type="journal article" date="2010" name="Plant Cell">
        <title>The Chlorella variabilis NC64A genome reveals adaptation to photosymbiosis, coevolution with viruses, and cryptic sex.</title>
        <authorList>
            <person name="Blanc G."/>
            <person name="Duncan G."/>
            <person name="Agarkova I."/>
            <person name="Borodovsky M."/>
            <person name="Gurnon J."/>
            <person name="Kuo A."/>
            <person name="Lindquist E."/>
            <person name="Lucas S."/>
            <person name="Pangilinan J."/>
            <person name="Polle J."/>
            <person name="Salamov A."/>
            <person name="Terry A."/>
            <person name="Yamada T."/>
            <person name="Dunigan D.D."/>
            <person name="Grigoriev I.V."/>
            <person name="Claverie J.M."/>
            <person name="Van Etten J.L."/>
        </authorList>
    </citation>
    <scope>NUCLEOTIDE SEQUENCE [LARGE SCALE GENOMIC DNA]</scope>
    <source>
        <strain evidence="1 2">NC64A</strain>
    </source>
</reference>
<gene>
    <name evidence="1" type="ORF">CHLNCDRAFT_19775</name>
</gene>
<accession>E1Z6P0</accession>
<name>E1Z6P0_CHLVA</name>
<keyword evidence="2" id="KW-1185">Reference proteome</keyword>
<proteinExistence type="predicted"/>
<feature type="non-terminal residue" evidence="1">
    <location>
        <position position="323"/>
    </location>
</feature>